<keyword evidence="3" id="KW-1185">Reference proteome</keyword>
<comment type="caution">
    <text evidence="2">The sequence shown here is derived from an EMBL/GenBank/DDBJ whole genome shotgun (WGS) entry which is preliminary data.</text>
</comment>
<evidence type="ECO:0000256" key="1">
    <source>
        <dbReference type="SAM" id="MobiDB-lite"/>
    </source>
</evidence>
<dbReference type="EMBL" id="JABANE010000024">
    <property type="protein sequence ID" value="NME68496.1"/>
    <property type="molecule type" value="Genomic_DNA"/>
</dbReference>
<reference evidence="2 3" key="1">
    <citation type="submission" date="2020-04" db="EMBL/GenBank/DDBJ databases">
        <title>Flammeovirga sp. SR4, a novel species isolated from seawater.</title>
        <authorList>
            <person name="Wang X."/>
        </authorList>
    </citation>
    <scope>NUCLEOTIDE SEQUENCE [LARGE SCALE GENOMIC DNA]</scope>
    <source>
        <strain evidence="2 3">ATCC 23126</strain>
    </source>
</reference>
<evidence type="ECO:0000313" key="3">
    <source>
        <dbReference type="Proteomes" id="UP000576082"/>
    </source>
</evidence>
<dbReference type="Proteomes" id="UP000576082">
    <property type="component" value="Unassembled WGS sequence"/>
</dbReference>
<feature type="region of interest" description="Disordered" evidence="1">
    <location>
        <begin position="298"/>
        <end position="328"/>
    </location>
</feature>
<proteinExistence type="predicted"/>
<gene>
    <name evidence="2" type="ORF">HHU12_11045</name>
</gene>
<organism evidence="2 3">
    <name type="scientific">Flammeovirga aprica JL-4</name>
    <dbReference type="NCBI Taxonomy" id="694437"/>
    <lineage>
        <taxon>Bacteria</taxon>
        <taxon>Pseudomonadati</taxon>
        <taxon>Bacteroidota</taxon>
        <taxon>Cytophagia</taxon>
        <taxon>Cytophagales</taxon>
        <taxon>Flammeovirgaceae</taxon>
        <taxon>Flammeovirga</taxon>
    </lineage>
</organism>
<sequence length="328" mass="35872">MEDRSFQEADYRYGFGGHEKDDEIKGNGKHYDFGGYGYDPILGRRWNVDPEFKQIAGLSPYSYSLKNPIVYKDPDGKLPILPLLLKAGANGATDMLTQAAIAYFFDPNVETINQAFEVVNWWQVSRSAAEGAMPWKVPGGKFGKAAATASGDVLVNALSAGSNYSKEQALQDFATGFVSNLAGDALGELISKYGSGIVAKGLSKMGFDDKAIEKYITGAGTTWKGRADYSDLDLNDKKAHIRGIGKKFTEDQKNKVKAVNKKHNNGYLRDDETGDFLVPGVRGGKDPFQAEVDHIVPKRGNPQGTNHFSNAQGIGKKRNGEYINKQKK</sequence>
<dbReference type="Gene3D" id="2.180.10.10">
    <property type="entry name" value="RHS repeat-associated core"/>
    <property type="match status" value="1"/>
</dbReference>
<dbReference type="AlphaFoldDB" id="A0A7X9P2R9"/>
<name>A0A7X9P2R9_9BACT</name>
<accession>A0A7X9P2R9</accession>
<feature type="compositionally biased region" description="Polar residues" evidence="1">
    <location>
        <begin position="302"/>
        <end position="312"/>
    </location>
</feature>
<evidence type="ECO:0000313" key="2">
    <source>
        <dbReference type="EMBL" id="NME68496.1"/>
    </source>
</evidence>
<protein>
    <submittedName>
        <fullName evidence="2">Uncharacterized protein</fullName>
    </submittedName>
</protein>
<dbReference type="RefSeq" id="WP_169656799.1">
    <property type="nucleotide sequence ID" value="NZ_JABANE010000024.1"/>
</dbReference>